<dbReference type="Pfam" id="PF05965">
    <property type="entry name" value="FYRC"/>
    <property type="match status" value="1"/>
</dbReference>
<dbReference type="RefSeq" id="XP_012893596.1">
    <property type="nucleotide sequence ID" value="XM_013038142.1"/>
</dbReference>
<gene>
    <name evidence="3" type="ORF">GSBLH_T00006003001</name>
</gene>
<dbReference type="InterPro" id="IPR003888">
    <property type="entry name" value="FYrich_N"/>
</dbReference>
<dbReference type="InParanoid" id="D8LUQ9"/>
<keyword evidence="4" id="KW-1185">Reference proteome</keyword>
<evidence type="ECO:0000256" key="2">
    <source>
        <dbReference type="ARBA" id="ARBA00023242"/>
    </source>
</evidence>
<dbReference type="InterPro" id="IPR003889">
    <property type="entry name" value="FYrich_C"/>
</dbReference>
<evidence type="ECO:0000313" key="3">
    <source>
        <dbReference type="EMBL" id="CBK19548.2"/>
    </source>
</evidence>
<evidence type="ECO:0000313" key="4">
    <source>
        <dbReference type="Proteomes" id="UP000008312"/>
    </source>
</evidence>
<proteinExistence type="predicted"/>
<dbReference type="GO" id="GO:0005634">
    <property type="term" value="C:nucleus"/>
    <property type="evidence" value="ECO:0007669"/>
    <property type="project" value="UniProtKB-SubCell"/>
</dbReference>
<keyword evidence="2" id="KW-0539">Nucleus</keyword>
<comment type="subcellular location">
    <subcellularLocation>
        <location evidence="1">Nucleus</location>
    </subcellularLocation>
</comment>
<dbReference type="Pfam" id="PF05964">
    <property type="entry name" value="FYRN"/>
    <property type="match status" value="1"/>
</dbReference>
<dbReference type="Proteomes" id="UP000008312">
    <property type="component" value="Unassembled WGS sequence"/>
</dbReference>
<reference evidence="3" key="1">
    <citation type="submission" date="2010-02" db="EMBL/GenBank/DDBJ databases">
        <title>Sequencing and annotation of the Blastocystis hominis genome.</title>
        <authorList>
            <person name="Wincker P."/>
        </authorList>
    </citation>
    <scope>NUCLEOTIDE SEQUENCE</scope>
    <source>
        <strain evidence="3">Singapore isolate B</strain>
    </source>
</reference>
<dbReference type="EMBL" id="FN668638">
    <property type="protein sequence ID" value="CBK19548.2"/>
    <property type="molecule type" value="Genomic_DNA"/>
</dbReference>
<dbReference type="AlphaFoldDB" id="D8LUQ9"/>
<sequence>MYLLRYLKIHLPYTSEYVTVTVLGKYTIANPTNKNELVPIGFRSQRRFYSLSDPSKIIVYNNEIMDGGKHLGPVFKVWNTEGFCLEELSSDVAWLVILRRMAKLKNEEPPCSVDGAAAFGYSLPYIASAIEKLPSAWHPSCIGYAIYDYIPSLENPSEISPVFMGRRWIFCFYCSLCHLPGRYDCNLLSTDAEKGMIEIDNADIQQSNAAKVLWSSKEYCSQAKMWECYNQPLRQYTLPVLDDTRINFKKTVEAALQTQQIQENIDAKSLIVYKELLLHENCLKIYQRNIKTQINAEKTRLETIVKESIQRYSFSIHSNVSMRTFCIEKTEKGTEYFVFRGDEHHIFVHESDGSWSVIDDESFLHSQVRQAKKDTDLWSHLASLSLHLTKYPFPAGDPESSDGPRGPREPLPMVDSMCSVGIPRLRAFLSIKQMYPQYFADGRLSQCPECGTVFLPTARCPYGHIRAESPEIVRLARCLLIQFELGITFAFMSKKSQEEWTPRRRLMWLKQVSVAMNPSQFMTLLFIVERFISNTAYLLP</sequence>
<name>D8LUQ9_BLAHO</name>
<dbReference type="PROSITE" id="PS51542">
    <property type="entry name" value="FYRN"/>
    <property type="match status" value="1"/>
</dbReference>
<organism evidence="3">
    <name type="scientific">Blastocystis hominis</name>
    <dbReference type="NCBI Taxonomy" id="12968"/>
    <lineage>
        <taxon>Eukaryota</taxon>
        <taxon>Sar</taxon>
        <taxon>Stramenopiles</taxon>
        <taxon>Bigyra</taxon>
        <taxon>Opalozoa</taxon>
        <taxon>Opalinata</taxon>
        <taxon>Blastocystidae</taxon>
        <taxon>Blastocystis</taxon>
    </lineage>
</organism>
<dbReference type="OrthoDB" id="1678912at2759"/>
<evidence type="ECO:0000256" key="1">
    <source>
        <dbReference type="ARBA" id="ARBA00004123"/>
    </source>
</evidence>
<protein>
    <submittedName>
        <fullName evidence="3">Uncharacterized protein</fullName>
    </submittedName>
</protein>
<dbReference type="Gene3D" id="3.30.160.360">
    <property type="match status" value="1"/>
</dbReference>
<dbReference type="PROSITE" id="PS51543">
    <property type="entry name" value="FYRC"/>
    <property type="match status" value="1"/>
</dbReference>
<dbReference type="GeneID" id="24922128"/>
<accession>D8LUQ9</accession>